<dbReference type="SUPFAM" id="SSF52980">
    <property type="entry name" value="Restriction endonuclease-like"/>
    <property type="match status" value="1"/>
</dbReference>
<dbReference type="OrthoDB" id="10005682at2759"/>
<feature type="compositionally biased region" description="Polar residues" evidence="1">
    <location>
        <begin position="1"/>
        <end position="12"/>
    </location>
</feature>
<organism evidence="3">
    <name type="scientific">Amphimedon queenslandica</name>
    <name type="common">Sponge</name>
    <dbReference type="NCBI Taxonomy" id="400682"/>
    <lineage>
        <taxon>Eukaryota</taxon>
        <taxon>Metazoa</taxon>
        <taxon>Porifera</taxon>
        <taxon>Demospongiae</taxon>
        <taxon>Heteroscleromorpha</taxon>
        <taxon>Haplosclerida</taxon>
        <taxon>Niphatidae</taxon>
        <taxon>Amphimedon</taxon>
    </lineage>
</organism>
<evidence type="ECO:0000313" key="3">
    <source>
        <dbReference type="EnsemblMetazoa" id="Aqu2.1.42344_001"/>
    </source>
</evidence>
<dbReference type="AlphaFoldDB" id="A0A1X7VR18"/>
<dbReference type="EnsemblMetazoa" id="Aqu2.1.42344_001">
    <property type="protein sequence ID" value="Aqu2.1.42344_001"/>
    <property type="gene ID" value="Aqu2.1.42344"/>
</dbReference>
<name>A0A1X7VR18_AMPQE</name>
<feature type="compositionally biased region" description="Basic and acidic residues" evidence="1">
    <location>
        <begin position="13"/>
        <end position="30"/>
    </location>
</feature>
<dbReference type="STRING" id="400682.A0A1X7VR18"/>
<proteinExistence type="predicted"/>
<reference evidence="3" key="1">
    <citation type="submission" date="2017-05" db="UniProtKB">
        <authorList>
            <consortium name="EnsemblMetazoa"/>
        </authorList>
    </citation>
    <scope>IDENTIFICATION</scope>
</reference>
<feature type="region of interest" description="Disordered" evidence="1">
    <location>
        <begin position="1"/>
        <end position="30"/>
    </location>
</feature>
<dbReference type="eggNOG" id="ENOG502S0S7">
    <property type="taxonomic scope" value="Eukaryota"/>
</dbReference>
<dbReference type="Pfam" id="PF09588">
    <property type="entry name" value="YqaJ"/>
    <property type="match status" value="1"/>
</dbReference>
<dbReference type="InterPro" id="IPR011335">
    <property type="entry name" value="Restrct_endonuc-II-like"/>
</dbReference>
<evidence type="ECO:0000256" key="1">
    <source>
        <dbReference type="SAM" id="MobiDB-lite"/>
    </source>
</evidence>
<dbReference type="Gene3D" id="3.90.320.10">
    <property type="match status" value="1"/>
</dbReference>
<dbReference type="PANTHER" id="PTHR47526">
    <property type="entry name" value="ATP-DEPENDENT DNA HELICASE"/>
    <property type="match status" value="1"/>
</dbReference>
<dbReference type="InterPro" id="IPR019080">
    <property type="entry name" value="YqaJ_viral_recombinase"/>
</dbReference>
<dbReference type="OMA" id="FASCKHI"/>
<dbReference type="PANTHER" id="PTHR47526:SF3">
    <property type="entry name" value="PHD-TYPE DOMAIN-CONTAINING PROTEIN"/>
    <property type="match status" value="1"/>
</dbReference>
<dbReference type="CDD" id="cd22343">
    <property type="entry name" value="PDDEXK_lambda_exonuclease-like"/>
    <property type="match status" value="1"/>
</dbReference>
<dbReference type="InParanoid" id="A0A1X7VR18"/>
<dbReference type="GO" id="GO:0006281">
    <property type="term" value="P:DNA repair"/>
    <property type="evidence" value="ECO:0007669"/>
    <property type="project" value="UniProtKB-ARBA"/>
</dbReference>
<feature type="domain" description="YqaJ viral recombinase" evidence="2">
    <location>
        <begin position="313"/>
        <end position="440"/>
    </location>
</feature>
<dbReference type="InterPro" id="IPR011604">
    <property type="entry name" value="PDDEXK-like_dom_sf"/>
</dbReference>
<protein>
    <recommendedName>
        <fullName evidence="2">YqaJ viral recombinase domain-containing protein</fullName>
    </recommendedName>
</protein>
<sequence>MEISSSSDIWQNDDSRPITDLKRHHDDDSGKNCQQLNFTMENMLHYFIQREASDGMPNNDSKNVNTRAFPLFKAGHIQYVYYKKLDDKFFVKCSCLPEMKKTVSFSIRVAFTVCNSNIIFAVCGCPAGNGPTSTCKHIGAHCYFLEEFGRLHTVSYSSCTSSLQMWHQPRKRHSTPCTLNNIKFIKAEYGKEKRVISTNYDPRTVPYRGTTSAEITCLQHQLESLGAPVALLHVIPQATATCSTSKSVVTRLPLTPRSLKARVQVALMNEPQPLSLMSLYKHGMDILNMITLSKEDISNIEAATKGQSNSCRWYEERHCRLTSSNFGELCRGCITTNKVKSVVYGGFETSKVSSSAILWGKLHESAAFSKYESDCLLENMKLDKSGIHISPHKGLLAASPDGIVTVDTKVAGIIEMKCPYSARNMSVYEACLTVKQFYCQIIDGKARLKTNHPYYF</sequence>
<accession>A0A1X7VR18</accession>
<evidence type="ECO:0000259" key="2">
    <source>
        <dbReference type="Pfam" id="PF09588"/>
    </source>
</evidence>